<dbReference type="Proteomes" id="UP000486351">
    <property type="component" value="Unassembled WGS sequence"/>
</dbReference>
<evidence type="ECO:0000313" key="10">
    <source>
        <dbReference type="EMBL" id="KAE9285230.1"/>
    </source>
</evidence>
<evidence type="ECO:0000313" key="16">
    <source>
        <dbReference type="Proteomes" id="UP000440732"/>
    </source>
</evidence>
<dbReference type="EMBL" id="QXFX01002097">
    <property type="protein sequence ID" value="KAE9080749.1"/>
    <property type="molecule type" value="Genomic_DNA"/>
</dbReference>
<dbReference type="Proteomes" id="UP000440732">
    <property type="component" value="Unassembled WGS sequence"/>
</dbReference>
<dbReference type="Proteomes" id="UP000440367">
    <property type="component" value="Unassembled WGS sequence"/>
</dbReference>
<dbReference type="Proteomes" id="UP000460718">
    <property type="component" value="Unassembled WGS sequence"/>
</dbReference>
<evidence type="ECO:0000313" key="12">
    <source>
        <dbReference type="Proteomes" id="UP000429523"/>
    </source>
</evidence>
<feature type="signal peptide" evidence="1">
    <location>
        <begin position="1"/>
        <end position="16"/>
    </location>
</feature>
<name>A0A6A3IT33_9STRA</name>
<dbReference type="EMBL" id="QXGC01002063">
    <property type="protein sequence ID" value="KAE9191397.1"/>
    <property type="molecule type" value="Genomic_DNA"/>
</dbReference>
<evidence type="ECO:0000313" key="11">
    <source>
        <dbReference type="EMBL" id="KAE9312384.1"/>
    </source>
</evidence>
<evidence type="ECO:0000313" key="15">
    <source>
        <dbReference type="Proteomes" id="UP000440367"/>
    </source>
</evidence>
<dbReference type="Proteomes" id="UP000441208">
    <property type="component" value="Unassembled WGS sequence"/>
</dbReference>
<organism evidence="3 18">
    <name type="scientific">Phytophthora fragariae</name>
    <dbReference type="NCBI Taxonomy" id="53985"/>
    <lineage>
        <taxon>Eukaryota</taxon>
        <taxon>Sar</taxon>
        <taxon>Stramenopiles</taxon>
        <taxon>Oomycota</taxon>
        <taxon>Peronosporomycetes</taxon>
        <taxon>Peronosporales</taxon>
        <taxon>Peronosporaceae</taxon>
        <taxon>Phytophthora</taxon>
    </lineage>
</organism>
<dbReference type="Proteomes" id="UP000433483">
    <property type="component" value="Unassembled WGS sequence"/>
</dbReference>
<protein>
    <submittedName>
        <fullName evidence="3">Uncharacterized protein</fullName>
    </submittedName>
</protein>
<accession>A0A6A3IT33</accession>
<evidence type="ECO:0000313" key="13">
    <source>
        <dbReference type="Proteomes" id="UP000433483"/>
    </source>
</evidence>
<evidence type="ECO:0000313" key="4">
    <source>
        <dbReference type="EMBL" id="KAE9080749.1"/>
    </source>
</evidence>
<evidence type="ECO:0000313" key="21">
    <source>
        <dbReference type="Proteomes" id="UP000488956"/>
    </source>
</evidence>
<evidence type="ECO:0000313" key="18">
    <source>
        <dbReference type="Proteomes" id="UP000460718"/>
    </source>
</evidence>
<evidence type="ECO:0000313" key="20">
    <source>
        <dbReference type="Proteomes" id="UP000486351"/>
    </source>
</evidence>
<evidence type="ECO:0000313" key="19">
    <source>
        <dbReference type="Proteomes" id="UP000476176"/>
    </source>
</evidence>
<comment type="caution">
    <text evidence="3">The sequence shown here is derived from an EMBL/GenBank/DDBJ whole genome shotgun (WGS) entry which is preliminary data.</text>
</comment>
<dbReference type="EMBL" id="QXFW01002054">
    <property type="protein sequence ID" value="KAE8982603.1"/>
    <property type="molecule type" value="Genomic_DNA"/>
</dbReference>
<dbReference type="EMBL" id="QXGE01002070">
    <property type="protein sequence ID" value="KAE9285230.1"/>
    <property type="molecule type" value="Genomic_DNA"/>
</dbReference>
<evidence type="ECO:0000313" key="6">
    <source>
        <dbReference type="EMBL" id="KAE9104105.1"/>
    </source>
</evidence>
<dbReference type="EMBL" id="QXGF01002095">
    <property type="protein sequence ID" value="KAE8926187.1"/>
    <property type="molecule type" value="Genomic_DNA"/>
</dbReference>
<proteinExistence type="predicted"/>
<evidence type="ECO:0000313" key="2">
    <source>
        <dbReference type="EMBL" id="KAE8926187.1"/>
    </source>
</evidence>
<feature type="chain" id="PRO_5036379773" evidence="1">
    <location>
        <begin position="17"/>
        <end position="72"/>
    </location>
</feature>
<dbReference type="EMBL" id="QXGD01002107">
    <property type="protein sequence ID" value="KAE9193554.1"/>
    <property type="molecule type" value="Genomic_DNA"/>
</dbReference>
<sequence>MLSLLLLLLLKRRARRKNQFRSRLTRHQRRLRDRRISRAALQAPTMSAFAINGSGCDQALITLTGFDHRSFR</sequence>
<gene>
    <name evidence="10" type="ORF">PF001_g22004</name>
    <name evidence="9" type="ORF">PF002_g23870</name>
    <name evidence="8" type="ORF">PF004_g21613</name>
    <name evidence="7" type="ORF">PF005_g22828</name>
    <name evidence="6" type="ORF">PF006_g22000</name>
    <name evidence="5" type="ORF">PF007_g22851</name>
    <name evidence="11" type="ORF">PF008_g19979</name>
    <name evidence="2" type="ORF">PF009_g23616</name>
    <name evidence="4" type="ORF">PF010_g22265</name>
    <name evidence="3" type="ORF">PF011_g21542</name>
</gene>
<dbReference type="EMBL" id="QXFZ01002089">
    <property type="protein sequence ID" value="KAE9080917.1"/>
    <property type="molecule type" value="Genomic_DNA"/>
</dbReference>
<dbReference type="EMBL" id="QXGB01002100">
    <property type="protein sequence ID" value="KAE9181581.1"/>
    <property type="molecule type" value="Genomic_DNA"/>
</dbReference>
<dbReference type="EMBL" id="QXGA01002089">
    <property type="protein sequence ID" value="KAE9104105.1"/>
    <property type="molecule type" value="Genomic_DNA"/>
</dbReference>
<dbReference type="Proteomes" id="UP000429523">
    <property type="component" value="Unassembled WGS sequence"/>
</dbReference>
<dbReference type="EMBL" id="QXFY01001660">
    <property type="protein sequence ID" value="KAE9312384.1"/>
    <property type="molecule type" value="Genomic_DNA"/>
</dbReference>
<evidence type="ECO:0000313" key="17">
    <source>
        <dbReference type="Proteomes" id="UP000441208"/>
    </source>
</evidence>
<evidence type="ECO:0000313" key="8">
    <source>
        <dbReference type="EMBL" id="KAE9191397.1"/>
    </source>
</evidence>
<dbReference type="Proteomes" id="UP000488956">
    <property type="component" value="Unassembled WGS sequence"/>
</dbReference>
<keyword evidence="13" id="KW-1185">Reference proteome</keyword>
<evidence type="ECO:0000313" key="7">
    <source>
        <dbReference type="EMBL" id="KAE9181581.1"/>
    </source>
</evidence>
<dbReference type="Proteomes" id="UP000476176">
    <property type="component" value="Unassembled WGS sequence"/>
</dbReference>
<dbReference type="Proteomes" id="UP000437068">
    <property type="component" value="Unassembled WGS sequence"/>
</dbReference>
<keyword evidence="1" id="KW-0732">Signal</keyword>
<dbReference type="AlphaFoldDB" id="A0A6A3IT33"/>
<evidence type="ECO:0000313" key="3">
    <source>
        <dbReference type="EMBL" id="KAE8982603.1"/>
    </source>
</evidence>
<reference evidence="18 19" key="1">
    <citation type="submission" date="2018-09" db="EMBL/GenBank/DDBJ databases">
        <title>Genomic investigation of the strawberry pathogen Phytophthora fragariae indicates pathogenicity is determined by transcriptional variation in three key races.</title>
        <authorList>
            <person name="Adams T.M."/>
            <person name="Armitage A.D."/>
            <person name="Sobczyk M.K."/>
            <person name="Bates H.J."/>
            <person name="Dunwell J.M."/>
            <person name="Nellist C.F."/>
            <person name="Harrison R.J."/>
        </authorList>
    </citation>
    <scope>NUCLEOTIDE SEQUENCE [LARGE SCALE GENOMIC DNA]</scope>
    <source>
        <strain evidence="10 14">A4</strain>
        <strain evidence="9 15">BC-1</strain>
        <strain evidence="8 19">BC-23</strain>
        <strain evidence="7 13">NOV-27</strain>
        <strain evidence="6 16">NOV-5</strain>
        <strain evidence="5 17">NOV-71</strain>
        <strain evidence="11 20">NOV-77</strain>
        <strain evidence="2 12">NOV-9</strain>
        <strain evidence="4 21">ONT-3</strain>
        <strain evidence="3 18">SCRP245</strain>
    </source>
</reference>
<evidence type="ECO:0000313" key="14">
    <source>
        <dbReference type="Proteomes" id="UP000437068"/>
    </source>
</evidence>
<evidence type="ECO:0000256" key="1">
    <source>
        <dbReference type="SAM" id="SignalP"/>
    </source>
</evidence>
<evidence type="ECO:0000313" key="5">
    <source>
        <dbReference type="EMBL" id="KAE9080917.1"/>
    </source>
</evidence>
<evidence type="ECO:0000313" key="9">
    <source>
        <dbReference type="EMBL" id="KAE9193554.1"/>
    </source>
</evidence>